<dbReference type="PANTHER" id="PTHR12741:SF48">
    <property type="entry name" value="1,3-BETA-GLUCAN SYNTHASE COMPONENT FKS1-RELATED"/>
    <property type="match status" value="1"/>
</dbReference>
<dbReference type="GO" id="GO:0005886">
    <property type="term" value="C:plasma membrane"/>
    <property type="evidence" value="ECO:0007669"/>
    <property type="project" value="TreeGrafter"/>
</dbReference>
<dbReference type="AlphaFoldDB" id="A0A843TT43"/>
<dbReference type="GO" id="GO:0046527">
    <property type="term" value="F:glucosyltransferase activity"/>
    <property type="evidence" value="ECO:0007669"/>
    <property type="project" value="TreeGrafter"/>
</dbReference>
<sequence>MAFIPGGTKELESAKFAQLWNKIITSFRKEDLINDRERDLLLVPYWADRDSGLTQWPPFLFASKIPIAVDMAKDSNGKDLELQKRILGEDYMHFSVQVVNPERCSSFFLSEGFRFSSLLSPVDVSFSFSFFTLSLLSRTSFGIRAEVPP</sequence>
<dbReference type="EMBL" id="NMUH01000154">
    <property type="protein sequence ID" value="MQL73127.1"/>
    <property type="molecule type" value="Genomic_DNA"/>
</dbReference>
<reference evidence="2" key="1">
    <citation type="submission" date="2017-07" db="EMBL/GenBank/DDBJ databases">
        <title>Taro Niue Genome Assembly and Annotation.</title>
        <authorList>
            <person name="Atibalentja N."/>
            <person name="Keating K."/>
            <person name="Fields C.J."/>
        </authorList>
    </citation>
    <scope>NUCLEOTIDE SEQUENCE</scope>
    <source>
        <strain evidence="2">Niue_2</strain>
        <tissue evidence="2">Leaf</tissue>
    </source>
</reference>
<dbReference type="Proteomes" id="UP000652761">
    <property type="component" value="Unassembled WGS sequence"/>
</dbReference>
<evidence type="ECO:0000313" key="2">
    <source>
        <dbReference type="EMBL" id="MQL73127.1"/>
    </source>
</evidence>
<accession>A0A843TT43</accession>
<evidence type="ECO:0000259" key="1">
    <source>
        <dbReference type="Pfam" id="PF25968"/>
    </source>
</evidence>
<name>A0A843TT43_COLES</name>
<dbReference type="Pfam" id="PF25968">
    <property type="entry name" value="CALS1"/>
    <property type="match status" value="1"/>
</dbReference>
<keyword evidence="3" id="KW-1185">Reference proteome</keyword>
<organism evidence="2 3">
    <name type="scientific">Colocasia esculenta</name>
    <name type="common">Wild taro</name>
    <name type="synonym">Arum esculentum</name>
    <dbReference type="NCBI Taxonomy" id="4460"/>
    <lineage>
        <taxon>Eukaryota</taxon>
        <taxon>Viridiplantae</taxon>
        <taxon>Streptophyta</taxon>
        <taxon>Embryophyta</taxon>
        <taxon>Tracheophyta</taxon>
        <taxon>Spermatophyta</taxon>
        <taxon>Magnoliopsida</taxon>
        <taxon>Liliopsida</taxon>
        <taxon>Araceae</taxon>
        <taxon>Aroideae</taxon>
        <taxon>Colocasieae</taxon>
        <taxon>Colocasia</taxon>
    </lineage>
</organism>
<protein>
    <recommendedName>
        <fullName evidence="1">Callose synthase helical domain-containing protein</fullName>
    </recommendedName>
</protein>
<dbReference type="OrthoDB" id="1880850at2759"/>
<dbReference type="PANTHER" id="PTHR12741">
    <property type="entry name" value="LYST-INTERACTING PROTEIN LIP5 DOPAMINE RESPONSIVE PROTEIN DRG-1"/>
    <property type="match status" value="1"/>
</dbReference>
<comment type="caution">
    <text evidence="2">The sequence shown here is derived from an EMBL/GenBank/DDBJ whole genome shotgun (WGS) entry which is preliminary data.</text>
</comment>
<gene>
    <name evidence="2" type="ORF">Taro_005442</name>
</gene>
<dbReference type="InterPro" id="IPR058851">
    <property type="entry name" value="CALS1_helical"/>
</dbReference>
<evidence type="ECO:0000313" key="3">
    <source>
        <dbReference type="Proteomes" id="UP000652761"/>
    </source>
</evidence>
<proteinExistence type="predicted"/>
<feature type="domain" description="Callose synthase helical" evidence="1">
    <location>
        <begin position="57"/>
        <end position="97"/>
    </location>
</feature>